<evidence type="ECO:0000313" key="5">
    <source>
        <dbReference type="EMBL" id="RFM28652.1"/>
    </source>
</evidence>
<dbReference type="SUPFAM" id="SSF46689">
    <property type="entry name" value="Homeodomain-like"/>
    <property type="match status" value="2"/>
</dbReference>
<dbReference type="PANTHER" id="PTHR11019">
    <property type="entry name" value="HTH-TYPE TRANSCRIPTIONAL REGULATOR NIMR"/>
    <property type="match status" value="1"/>
</dbReference>
<evidence type="ECO:0000313" key="6">
    <source>
        <dbReference type="Proteomes" id="UP000261284"/>
    </source>
</evidence>
<proteinExistence type="predicted"/>
<gene>
    <name evidence="5" type="ORF">DXN05_07610</name>
</gene>
<evidence type="ECO:0000259" key="4">
    <source>
        <dbReference type="PROSITE" id="PS01124"/>
    </source>
</evidence>
<dbReference type="InterPro" id="IPR014710">
    <property type="entry name" value="RmlC-like_jellyroll"/>
</dbReference>
<dbReference type="Pfam" id="PF12833">
    <property type="entry name" value="HTH_18"/>
    <property type="match status" value="1"/>
</dbReference>
<sequence>MRVNDEKYLAEIDRIAASIYCNHDSMGLNKLGESRIRQHRHRKAQLLYTEGGVTHVTTPDKNYFLPARHFMWIPAGAIHSITASSAQVMMRNLYFPVQRKEAGFYKQLAIYPVSDMLLEMLLFTNRWNGHITREQDSAFTYMQAIKKILPEACSSSLSFALPYPKTERLLQLVRYLYAHMDEEQHFPEVAKRFGYSERTLARVFREELDMTFVQYFTLQRMMKALQFLLDEKRPVNETAYMVGYNSVPTFSNTFYKIVGERPSDYVKLKGVIKKA</sequence>
<dbReference type="GO" id="GO:0003700">
    <property type="term" value="F:DNA-binding transcription factor activity"/>
    <property type="evidence" value="ECO:0007669"/>
    <property type="project" value="InterPro"/>
</dbReference>
<dbReference type="Gene3D" id="2.60.120.10">
    <property type="entry name" value="Jelly Rolls"/>
    <property type="match status" value="1"/>
</dbReference>
<dbReference type="InterPro" id="IPR018060">
    <property type="entry name" value="HTH_AraC"/>
</dbReference>
<dbReference type="SMART" id="SM00342">
    <property type="entry name" value="HTH_ARAC"/>
    <property type="match status" value="1"/>
</dbReference>
<dbReference type="AlphaFoldDB" id="A0A3E1NL59"/>
<dbReference type="OrthoDB" id="1266582at2"/>
<comment type="caution">
    <text evidence="5">The sequence shown here is derived from an EMBL/GenBank/DDBJ whole genome shotgun (WGS) entry which is preliminary data.</text>
</comment>
<protein>
    <submittedName>
        <fullName evidence="5">AraC family transcriptional regulator</fullName>
    </submittedName>
</protein>
<dbReference type="Pfam" id="PF02311">
    <property type="entry name" value="AraC_binding"/>
    <property type="match status" value="1"/>
</dbReference>
<dbReference type="Proteomes" id="UP000261284">
    <property type="component" value="Unassembled WGS sequence"/>
</dbReference>
<accession>A0A3E1NL59</accession>
<dbReference type="InterPro" id="IPR003313">
    <property type="entry name" value="AraC-bd"/>
</dbReference>
<dbReference type="InterPro" id="IPR009057">
    <property type="entry name" value="Homeodomain-like_sf"/>
</dbReference>
<dbReference type="InterPro" id="IPR011051">
    <property type="entry name" value="RmlC_Cupin_sf"/>
</dbReference>
<evidence type="ECO:0000256" key="3">
    <source>
        <dbReference type="ARBA" id="ARBA00023163"/>
    </source>
</evidence>
<feature type="domain" description="HTH araC/xylS-type" evidence="4">
    <location>
        <begin position="170"/>
        <end position="268"/>
    </location>
</feature>
<evidence type="ECO:0000256" key="1">
    <source>
        <dbReference type="ARBA" id="ARBA00023015"/>
    </source>
</evidence>
<dbReference type="GO" id="GO:0043565">
    <property type="term" value="F:sequence-specific DNA binding"/>
    <property type="evidence" value="ECO:0007669"/>
    <property type="project" value="InterPro"/>
</dbReference>
<keyword evidence="6" id="KW-1185">Reference proteome</keyword>
<dbReference type="SUPFAM" id="SSF51182">
    <property type="entry name" value="RmlC-like cupins"/>
    <property type="match status" value="1"/>
</dbReference>
<dbReference type="PANTHER" id="PTHR11019:SF159">
    <property type="entry name" value="TRANSCRIPTIONAL REGULATOR-RELATED"/>
    <property type="match status" value="1"/>
</dbReference>
<dbReference type="EMBL" id="QTJU01000002">
    <property type="protein sequence ID" value="RFM28652.1"/>
    <property type="molecule type" value="Genomic_DNA"/>
</dbReference>
<name>A0A3E1NL59_9BACT</name>
<dbReference type="RefSeq" id="WP_116846642.1">
    <property type="nucleotide sequence ID" value="NZ_QTJU01000002.1"/>
</dbReference>
<keyword evidence="2" id="KW-0238">DNA-binding</keyword>
<reference evidence="5 6" key="1">
    <citation type="submission" date="2018-08" db="EMBL/GenBank/DDBJ databases">
        <title>Chitinophagaceae sp. K23C18032701, a novel bacterium isolated from forest soil.</title>
        <authorList>
            <person name="Wang C."/>
        </authorList>
    </citation>
    <scope>NUCLEOTIDE SEQUENCE [LARGE SCALE GENOMIC DNA]</scope>
    <source>
        <strain evidence="5 6">K23C18032701</strain>
    </source>
</reference>
<keyword evidence="1" id="KW-0805">Transcription regulation</keyword>
<keyword evidence="3" id="KW-0804">Transcription</keyword>
<evidence type="ECO:0000256" key="2">
    <source>
        <dbReference type="ARBA" id="ARBA00023125"/>
    </source>
</evidence>
<organism evidence="5 6">
    <name type="scientific">Deminuibacter soli</name>
    <dbReference type="NCBI Taxonomy" id="2291815"/>
    <lineage>
        <taxon>Bacteria</taxon>
        <taxon>Pseudomonadati</taxon>
        <taxon>Bacteroidota</taxon>
        <taxon>Chitinophagia</taxon>
        <taxon>Chitinophagales</taxon>
        <taxon>Chitinophagaceae</taxon>
        <taxon>Deminuibacter</taxon>
    </lineage>
</organism>
<dbReference type="PROSITE" id="PS01124">
    <property type="entry name" value="HTH_ARAC_FAMILY_2"/>
    <property type="match status" value="1"/>
</dbReference>
<dbReference type="Gene3D" id="1.10.10.60">
    <property type="entry name" value="Homeodomain-like"/>
    <property type="match status" value="1"/>
</dbReference>